<dbReference type="GO" id="GO:0006096">
    <property type="term" value="P:glycolytic process"/>
    <property type="evidence" value="ECO:0007669"/>
    <property type="project" value="UniProtKB-KW"/>
</dbReference>
<keyword evidence="7 15" id="KW-0479">Metal-binding</keyword>
<evidence type="ECO:0000256" key="15">
    <source>
        <dbReference type="PIRSR" id="PIRSR001492-3"/>
    </source>
</evidence>
<dbReference type="Proteomes" id="UP001212997">
    <property type="component" value="Unassembled WGS sequence"/>
</dbReference>
<evidence type="ECO:0000256" key="13">
    <source>
        <dbReference type="PIRSR" id="PIRSR001492-1"/>
    </source>
</evidence>
<dbReference type="GO" id="GO:0004619">
    <property type="term" value="F:phosphoglycerate mutase activity"/>
    <property type="evidence" value="ECO:0007669"/>
    <property type="project" value="UniProtKB-EC"/>
</dbReference>
<feature type="binding site" evidence="14">
    <location>
        <position position="189"/>
    </location>
    <ligand>
        <name>substrate</name>
    </ligand>
</feature>
<name>A0AAD5YIR5_9APHY</name>
<evidence type="ECO:0000259" key="16">
    <source>
        <dbReference type="Pfam" id="PF01676"/>
    </source>
</evidence>
<keyword evidence="8" id="KW-0324">Glycolysis</keyword>
<protein>
    <recommendedName>
        <fullName evidence="11">2,3-bisphosphoglycerate-independent phosphoglycerate mutase</fullName>
        <ecNumber evidence="6">5.4.2.12</ecNumber>
    </recommendedName>
    <alternativeName>
        <fullName evidence="12">Cofactor-independent phosphoglycerate mutase homolog</fullName>
    </alternativeName>
</protein>
<accession>A0AAD5YIR5</accession>
<dbReference type="Gene3D" id="3.40.720.10">
    <property type="entry name" value="Alkaline Phosphatase, subunit A"/>
    <property type="match status" value="1"/>
</dbReference>
<dbReference type="Pfam" id="PF01676">
    <property type="entry name" value="Metalloenzyme"/>
    <property type="match status" value="1"/>
</dbReference>
<dbReference type="InterPro" id="IPR006124">
    <property type="entry name" value="Metalloenzyme"/>
</dbReference>
<dbReference type="InterPro" id="IPR036646">
    <property type="entry name" value="PGAM_B_sf"/>
</dbReference>
<evidence type="ECO:0000256" key="9">
    <source>
        <dbReference type="ARBA" id="ARBA00023211"/>
    </source>
</evidence>
<evidence type="ECO:0000256" key="5">
    <source>
        <dbReference type="ARBA" id="ARBA00008819"/>
    </source>
</evidence>
<evidence type="ECO:0000256" key="10">
    <source>
        <dbReference type="ARBA" id="ARBA00023235"/>
    </source>
</evidence>
<keyword evidence="19" id="KW-1185">Reference proteome</keyword>
<keyword evidence="9 15" id="KW-0464">Manganese</keyword>
<dbReference type="PANTHER" id="PTHR31637:SF0">
    <property type="entry name" value="2,3-BISPHOSPHOGLYCERATE-INDEPENDENT PHOSPHOGLYCERATE MUTASE"/>
    <property type="match status" value="1"/>
</dbReference>
<dbReference type="NCBIfam" id="TIGR01307">
    <property type="entry name" value="pgm_bpd_ind"/>
    <property type="match status" value="1"/>
</dbReference>
<dbReference type="PANTHER" id="PTHR31637">
    <property type="entry name" value="2,3-BISPHOSPHOGLYCERATE-INDEPENDENT PHOSPHOGLYCERATE MUTASE"/>
    <property type="match status" value="1"/>
</dbReference>
<feature type="binding site" evidence="15">
    <location>
        <position position="460"/>
    </location>
    <ligand>
        <name>Mn(2+)</name>
        <dbReference type="ChEBI" id="CHEBI:29035"/>
        <label>1</label>
    </ligand>
</feature>
<evidence type="ECO:0000256" key="4">
    <source>
        <dbReference type="ARBA" id="ARBA00004798"/>
    </source>
</evidence>
<evidence type="ECO:0000256" key="6">
    <source>
        <dbReference type="ARBA" id="ARBA00012026"/>
    </source>
</evidence>
<dbReference type="InterPro" id="IPR017850">
    <property type="entry name" value="Alkaline_phosphatase_core_sf"/>
</dbReference>
<evidence type="ECO:0000256" key="12">
    <source>
        <dbReference type="ARBA" id="ARBA00083354"/>
    </source>
</evidence>
<keyword evidence="10" id="KW-0413">Isomerase</keyword>
<dbReference type="SUPFAM" id="SSF64158">
    <property type="entry name" value="2,3-Bisphosphoglycerate-independent phosphoglycerate mutase, substrate-binding domain"/>
    <property type="match status" value="1"/>
</dbReference>
<dbReference type="InterPro" id="IPR011258">
    <property type="entry name" value="BPG-indep_PGM_N"/>
</dbReference>
<organism evidence="18 19">
    <name type="scientific">Meripilus lineatus</name>
    <dbReference type="NCBI Taxonomy" id="2056292"/>
    <lineage>
        <taxon>Eukaryota</taxon>
        <taxon>Fungi</taxon>
        <taxon>Dikarya</taxon>
        <taxon>Basidiomycota</taxon>
        <taxon>Agaricomycotina</taxon>
        <taxon>Agaricomycetes</taxon>
        <taxon>Polyporales</taxon>
        <taxon>Meripilaceae</taxon>
        <taxon>Meripilus</taxon>
    </lineage>
</organism>
<reference evidence="18" key="1">
    <citation type="submission" date="2022-07" db="EMBL/GenBank/DDBJ databases">
        <title>Genome Sequence of Physisporinus lineatus.</title>
        <authorList>
            <person name="Buettner E."/>
        </authorList>
    </citation>
    <scope>NUCLEOTIDE SEQUENCE</scope>
    <source>
        <strain evidence="18">VT162</strain>
    </source>
</reference>
<dbReference type="GO" id="GO:0005737">
    <property type="term" value="C:cytoplasm"/>
    <property type="evidence" value="ECO:0007669"/>
    <property type="project" value="InterPro"/>
</dbReference>
<evidence type="ECO:0000256" key="14">
    <source>
        <dbReference type="PIRSR" id="PIRSR001492-2"/>
    </source>
</evidence>
<dbReference type="CDD" id="cd16010">
    <property type="entry name" value="iPGM"/>
    <property type="match status" value="1"/>
</dbReference>
<dbReference type="EMBL" id="JANAWD010000194">
    <property type="protein sequence ID" value="KAJ3484311.1"/>
    <property type="molecule type" value="Genomic_DNA"/>
</dbReference>
<comment type="caution">
    <text evidence="18">The sequence shown here is derived from an EMBL/GenBank/DDBJ whole genome shotgun (WGS) entry which is preliminary data.</text>
</comment>
<evidence type="ECO:0000256" key="1">
    <source>
        <dbReference type="ARBA" id="ARBA00000370"/>
    </source>
</evidence>
<comment type="catalytic activity">
    <reaction evidence="1">
        <text>(2R)-2-phosphoglycerate = (2R)-3-phosphoglycerate</text>
        <dbReference type="Rhea" id="RHEA:15901"/>
        <dbReference type="ChEBI" id="CHEBI:58272"/>
        <dbReference type="ChEBI" id="CHEBI:58289"/>
        <dbReference type="EC" id="5.4.2.12"/>
    </reaction>
</comment>
<feature type="binding site" evidence="14">
    <location>
        <position position="195"/>
    </location>
    <ligand>
        <name>substrate</name>
    </ligand>
</feature>
<proteinExistence type="inferred from homology"/>
<comment type="function">
    <text evidence="3">Catalyzes the interconversion of 2-phosphoglycerate and 3-phosphoglycerate.</text>
</comment>
<comment type="similarity">
    <text evidence="5">Belongs to the BPG-independent phosphoglycerate mutase family.</text>
</comment>
<feature type="domain" description="Metalloenzyme" evidence="16">
    <location>
        <begin position="7"/>
        <end position="510"/>
    </location>
</feature>
<dbReference type="SUPFAM" id="SSF53649">
    <property type="entry name" value="Alkaline phosphatase-like"/>
    <property type="match status" value="1"/>
</dbReference>
<dbReference type="GO" id="GO:0006007">
    <property type="term" value="P:glucose catabolic process"/>
    <property type="evidence" value="ECO:0007669"/>
    <property type="project" value="InterPro"/>
</dbReference>
<sequence length="525" mass="58013">MVEVKHKVCLIVHDGWGIQAEPGTKGDAIEAGDTTNMDKLAEEYCFRKLAAHGLAVGLSDGLMGNSEVGHLNIGAGRVVWQDIVRIDVAIKKRQFHKNEQIVASCKHAKEGTGRLHLLGLVSDGGVHSHNTHLYALLETAKEIGVPHVYIHFLGDGRDTAPRSSTKYAQELLDFLEKEKYGEVATVIGRYYAMDRDKRWERVKVAIDGLVKGEGEEGADIVKKIEERYEKNETDEFLKPIIVNGDEGRIKDGDTLFFFNYRSDRMREIVSVFGLPDKPMEVDVPKDLHITTMSRYNAEFPFPVAFPPQAMTNVLAEWLSTHGVSQAHIAETEKYAHVTFFFNGGVEKQFKDEERHLIPSPKVATYDLEPPMSSQAVAEKVAEVLKTQKHEFVMCNFAPPDMVGHTGIFDAAVRAITATDKAVGIIAEACKETGYILMITADHGNAEQMINLETGAPHTAHTTNKVPFIATLDPKEYKFAEDKAKGEGADDEEEGALCDVAPTILDAMGLPKPDDMSGRSLLAKVE</sequence>
<feature type="binding site" evidence="15">
    <location>
        <position position="441"/>
    </location>
    <ligand>
        <name>Mn(2+)</name>
        <dbReference type="ChEBI" id="CHEBI:29035"/>
        <label>2</label>
    </ligand>
</feature>
<evidence type="ECO:0000313" key="19">
    <source>
        <dbReference type="Proteomes" id="UP001212997"/>
    </source>
</evidence>
<dbReference type="Pfam" id="PF06415">
    <property type="entry name" value="iPGM_N"/>
    <property type="match status" value="1"/>
</dbReference>
<dbReference type="InterPro" id="IPR005995">
    <property type="entry name" value="Pgm_bpd_ind"/>
</dbReference>
<evidence type="ECO:0000256" key="8">
    <source>
        <dbReference type="ARBA" id="ARBA00023152"/>
    </source>
</evidence>
<feature type="binding site" evidence="15">
    <location>
        <position position="404"/>
    </location>
    <ligand>
        <name>Mn(2+)</name>
        <dbReference type="ChEBI" id="CHEBI:29035"/>
        <label>1</label>
    </ligand>
</feature>
<feature type="binding site" evidence="15">
    <location>
        <position position="14"/>
    </location>
    <ligand>
        <name>Mn(2+)</name>
        <dbReference type="ChEBI" id="CHEBI:29035"/>
        <label>2</label>
    </ligand>
</feature>
<feature type="binding site" evidence="14">
    <location>
        <position position="333"/>
    </location>
    <ligand>
        <name>substrate</name>
    </ligand>
</feature>
<dbReference type="AlphaFoldDB" id="A0AAD5YIR5"/>
<feature type="binding site" evidence="14">
    <location>
        <position position="127"/>
    </location>
    <ligand>
        <name>substrate</name>
    </ligand>
</feature>
<feature type="binding site" evidence="14">
    <location>
        <begin position="157"/>
        <end position="158"/>
    </location>
    <ligand>
        <name>substrate</name>
    </ligand>
</feature>
<evidence type="ECO:0000256" key="3">
    <source>
        <dbReference type="ARBA" id="ARBA00002315"/>
    </source>
</evidence>
<evidence type="ECO:0000259" key="17">
    <source>
        <dbReference type="Pfam" id="PF06415"/>
    </source>
</evidence>
<feature type="binding site" evidence="15">
    <location>
        <position position="400"/>
    </location>
    <ligand>
        <name>Mn(2+)</name>
        <dbReference type="ChEBI" id="CHEBI:29035"/>
        <label>1</label>
    </ligand>
</feature>
<comment type="pathway">
    <text evidence="4">Carbohydrate degradation; glycolysis; pyruvate from D-glyceraldehyde 3-phosphate: step 3/5.</text>
</comment>
<gene>
    <name evidence="18" type="ORF">NLI96_g5733</name>
</gene>
<feature type="binding site" evidence="14">
    <location>
        <begin position="261"/>
        <end position="264"/>
    </location>
    <ligand>
        <name>substrate</name>
    </ligand>
</feature>
<dbReference type="FunFam" id="3.40.1450.10:FF:000001">
    <property type="entry name" value="2,3-bisphosphoglycerate-independent phosphoglycerate mutase"/>
    <property type="match status" value="1"/>
</dbReference>
<evidence type="ECO:0000256" key="2">
    <source>
        <dbReference type="ARBA" id="ARBA00001936"/>
    </source>
</evidence>
<dbReference type="HAMAP" id="MF_01038">
    <property type="entry name" value="GpmI"/>
    <property type="match status" value="1"/>
</dbReference>
<feature type="domain" description="BPG-independent PGAM N-terminal" evidence="17">
    <location>
        <begin position="86"/>
        <end position="296"/>
    </location>
</feature>
<evidence type="ECO:0000313" key="18">
    <source>
        <dbReference type="EMBL" id="KAJ3484311.1"/>
    </source>
</evidence>
<dbReference type="PIRSF" id="PIRSF001492">
    <property type="entry name" value="IPGAM"/>
    <property type="match status" value="1"/>
</dbReference>
<evidence type="ECO:0000256" key="7">
    <source>
        <dbReference type="ARBA" id="ARBA00022723"/>
    </source>
</evidence>
<dbReference type="GO" id="GO:0030145">
    <property type="term" value="F:manganese ion binding"/>
    <property type="evidence" value="ECO:0007669"/>
    <property type="project" value="InterPro"/>
</dbReference>
<feature type="binding site" evidence="15">
    <location>
        <position position="442"/>
    </location>
    <ligand>
        <name>Mn(2+)</name>
        <dbReference type="ChEBI" id="CHEBI:29035"/>
        <label>2</label>
    </ligand>
</feature>
<evidence type="ECO:0000256" key="11">
    <source>
        <dbReference type="ARBA" id="ARBA00071648"/>
    </source>
</evidence>
<comment type="cofactor">
    <cofactor evidence="2">
        <name>Mn(2+)</name>
        <dbReference type="ChEBI" id="CHEBI:29035"/>
    </cofactor>
</comment>
<dbReference type="Gene3D" id="3.40.1450.10">
    <property type="entry name" value="BPG-independent phosphoglycerate mutase, domain B"/>
    <property type="match status" value="1"/>
</dbReference>
<dbReference type="EC" id="5.4.2.12" evidence="6"/>
<feature type="active site" description="Phosphoserine intermediate" evidence="13">
    <location>
        <position position="66"/>
    </location>
</feature>
<feature type="binding site" evidence="15">
    <location>
        <position position="66"/>
    </location>
    <ligand>
        <name>Mn(2+)</name>
        <dbReference type="ChEBI" id="CHEBI:29035"/>
        <label>2</label>
    </ligand>
</feature>